<protein>
    <recommendedName>
        <fullName evidence="8">Kinesin-like protein</fullName>
    </recommendedName>
</protein>
<keyword evidence="13" id="KW-1185">Reference proteome</keyword>
<evidence type="ECO:0000256" key="10">
    <source>
        <dbReference type="SAM" id="MobiDB-lite"/>
    </source>
</evidence>
<sequence length="937" mass="106893">MAELEKGGVLRSKGGTAMNAQSSRSHAIFTITLEKSDISDEQSCFTAKLHLVDLAGSERLKKTQAEGTRMMEGIRINEGLLALGNVISALSEPGGNRHIPYRDSKITRLLQDSLGGYSYTLMIACVSPADSNAEETLSTLRYADRAKKIKNKPIVNVDPVQQRMQELKEKVASLERELAEVRMGIAPCSGDGSLSSIEAAELRSALAEKERQMNEAHGKTAEAICQSPQSTPTCESQKERFKTVVNQTIEMIRNSGEVEQHDLVQQISEILTEQVLDEEEKDPSIAKIHHADTDEEGAMDETFSIKFVDQQASLNKELEEVMRQITDKEDILRNTVENQKNVDELLKRHEQEMGELQKRIDALLAEKLKLEADLKKFSVNNSLWLAEERRKKLQEMEKQLALFRKQMNDMKRLEKQRQQSEEMQKRMQAEIAELKKAKVRMVKQQKEEAEKYRQWKIKHDRELHQLKQKERKRDIEAAREKRVHDQQMMVYKQKLEDASRVNKRLQAQMEKAAAFSREKPESEKALKNAKHFIEAELALIGSSYEAELMCQSLKDQRRQLGKKRARLQREKDAYQTEPLPKRRSTEQGEAYPPEVEEALKKIDEELKNIDQQQLLCSHELDKLQHGCTAINIESRGETRWKDLYTVVAARLYLKVLFDQAAHERRTVIDNEKEIKHLQKRMKEFEAAMRDMKKKHEDQLNEVKEKNRSLPTEYDKQKTEAEMHSTSSSSSSSAKPKRLSRSRSRSCISPSVVITTELEKRTRANRARIHRFGNVIPTDVIDTEDSEEEESVADTSYHPNFEHHTHHGEKKKTKLSVVTDLFPTPNLTHIQHESTGEGAMSPRSRRQSRLLHHPPAPIFQKERENICNETILLDSDTSSATGHPGDQQSAEAAGPGGFRSPTRHPDAGDCAPDDPNPLRNATLLSGLVPHLDPDCGPL</sequence>
<dbReference type="GO" id="GO:0003777">
    <property type="term" value="F:microtubule motor activity"/>
    <property type="evidence" value="ECO:0007669"/>
    <property type="project" value="InterPro"/>
</dbReference>
<dbReference type="Pfam" id="PF00225">
    <property type="entry name" value="Kinesin"/>
    <property type="match status" value="1"/>
</dbReference>
<feature type="region of interest" description="Disordered" evidence="10">
    <location>
        <begin position="781"/>
        <end position="812"/>
    </location>
</feature>
<proteinExistence type="inferred from homology"/>
<evidence type="ECO:0000313" key="12">
    <source>
        <dbReference type="EMBL" id="CAJ0609451.1"/>
    </source>
</evidence>
<feature type="region of interest" description="Disordered" evidence="10">
    <location>
        <begin position="560"/>
        <end position="592"/>
    </location>
</feature>
<dbReference type="InterPro" id="IPR027417">
    <property type="entry name" value="P-loop_NTPase"/>
</dbReference>
<dbReference type="Pfam" id="PF25764">
    <property type="entry name" value="KIF21A_4th"/>
    <property type="match status" value="1"/>
</dbReference>
<evidence type="ECO:0000256" key="2">
    <source>
        <dbReference type="ARBA" id="ARBA00022490"/>
    </source>
</evidence>
<evidence type="ECO:0000256" key="7">
    <source>
        <dbReference type="PROSITE-ProRule" id="PRU00283"/>
    </source>
</evidence>
<feature type="region of interest" description="Disordered" evidence="10">
    <location>
        <begin position="826"/>
        <end position="847"/>
    </location>
</feature>
<dbReference type="GO" id="GO:0007018">
    <property type="term" value="P:microtubule-based movement"/>
    <property type="evidence" value="ECO:0007669"/>
    <property type="project" value="InterPro"/>
</dbReference>
<evidence type="ECO:0000256" key="6">
    <source>
        <dbReference type="ARBA" id="ARBA00023212"/>
    </source>
</evidence>
<evidence type="ECO:0000256" key="5">
    <source>
        <dbReference type="ARBA" id="ARBA00023054"/>
    </source>
</evidence>
<organism evidence="12 13">
    <name type="scientific">Cylicocyclus nassatus</name>
    <name type="common">Nematode worm</name>
    <dbReference type="NCBI Taxonomy" id="53992"/>
    <lineage>
        <taxon>Eukaryota</taxon>
        <taxon>Metazoa</taxon>
        <taxon>Ecdysozoa</taxon>
        <taxon>Nematoda</taxon>
        <taxon>Chromadorea</taxon>
        <taxon>Rhabditida</taxon>
        <taxon>Rhabditina</taxon>
        <taxon>Rhabditomorpha</taxon>
        <taxon>Strongyloidea</taxon>
        <taxon>Strongylidae</taxon>
        <taxon>Cylicocyclus</taxon>
    </lineage>
</organism>
<dbReference type="EMBL" id="CATQJL010000326">
    <property type="protein sequence ID" value="CAJ0609451.1"/>
    <property type="molecule type" value="Genomic_DNA"/>
</dbReference>
<evidence type="ECO:0000313" key="13">
    <source>
        <dbReference type="Proteomes" id="UP001176961"/>
    </source>
</evidence>
<evidence type="ECO:0000256" key="8">
    <source>
        <dbReference type="RuleBase" id="RU000394"/>
    </source>
</evidence>
<keyword evidence="2" id="KW-0963">Cytoplasm</keyword>
<feature type="compositionally biased region" description="Polar residues" evidence="10">
    <location>
        <begin position="874"/>
        <end position="889"/>
    </location>
</feature>
<feature type="compositionally biased region" description="Basic and acidic residues" evidence="10">
    <location>
        <begin position="567"/>
        <end position="586"/>
    </location>
</feature>
<feature type="region of interest" description="Disordered" evidence="10">
    <location>
        <begin position="874"/>
        <end position="937"/>
    </location>
</feature>
<dbReference type="PROSITE" id="PS50067">
    <property type="entry name" value="KINESIN_MOTOR_2"/>
    <property type="match status" value="1"/>
</dbReference>
<comment type="caution">
    <text evidence="7">Lacks conserved residue(s) required for the propagation of feature annotation.</text>
</comment>
<comment type="caution">
    <text evidence="12">The sequence shown here is derived from an EMBL/GenBank/DDBJ whole genome shotgun (WGS) entry which is preliminary data.</text>
</comment>
<keyword evidence="4 8" id="KW-0067">ATP-binding</keyword>
<comment type="subcellular location">
    <subcellularLocation>
        <location evidence="1">Cytoplasm</location>
        <location evidence="1">Cytoskeleton</location>
    </subcellularLocation>
</comment>
<reference evidence="12" key="1">
    <citation type="submission" date="2023-07" db="EMBL/GenBank/DDBJ databases">
        <authorList>
            <consortium name="CYATHOMIX"/>
        </authorList>
    </citation>
    <scope>NUCLEOTIDE SEQUENCE</scope>
    <source>
        <strain evidence="12">N/A</strain>
    </source>
</reference>
<evidence type="ECO:0000256" key="3">
    <source>
        <dbReference type="ARBA" id="ARBA00022741"/>
    </source>
</evidence>
<evidence type="ECO:0000259" key="11">
    <source>
        <dbReference type="PROSITE" id="PS50067"/>
    </source>
</evidence>
<dbReference type="GO" id="GO:0005524">
    <property type="term" value="F:ATP binding"/>
    <property type="evidence" value="ECO:0007669"/>
    <property type="project" value="UniProtKB-KW"/>
</dbReference>
<dbReference type="InterPro" id="IPR027640">
    <property type="entry name" value="Kinesin-like_fam"/>
</dbReference>
<dbReference type="GO" id="GO:0005875">
    <property type="term" value="C:microtubule associated complex"/>
    <property type="evidence" value="ECO:0007669"/>
    <property type="project" value="TreeGrafter"/>
</dbReference>
<dbReference type="GO" id="GO:0005874">
    <property type="term" value="C:microtubule"/>
    <property type="evidence" value="ECO:0007669"/>
    <property type="project" value="UniProtKB-KW"/>
</dbReference>
<evidence type="ECO:0000256" key="1">
    <source>
        <dbReference type="ARBA" id="ARBA00004245"/>
    </source>
</evidence>
<accession>A0AA36HET6</accession>
<feature type="compositionally biased region" description="Low complexity" evidence="10">
    <location>
        <begin position="724"/>
        <end position="733"/>
    </location>
</feature>
<dbReference type="PANTHER" id="PTHR47969:SF15">
    <property type="entry name" value="CHROMOSOME-ASSOCIATED KINESIN KIF4A-RELATED"/>
    <property type="match status" value="1"/>
</dbReference>
<feature type="compositionally biased region" description="Basic residues" evidence="10">
    <location>
        <begin position="734"/>
        <end position="743"/>
    </location>
</feature>
<evidence type="ECO:0000256" key="9">
    <source>
        <dbReference type="SAM" id="Coils"/>
    </source>
</evidence>
<comment type="similarity">
    <text evidence="7 8">Belongs to the TRAFAC class myosin-kinesin ATPase superfamily. Kinesin family.</text>
</comment>
<dbReference type="GO" id="GO:0051231">
    <property type="term" value="P:spindle elongation"/>
    <property type="evidence" value="ECO:0007669"/>
    <property type="project" value="TreeGrafter"/>
</dbReference>
<dbReference type="Proteomes" id="UP001176961">
    <property type="component" value="Unassembled WGS sequence"/>
</dbReference>
<feature type="compositionally biased region" description="Acidic residues" evidence="10">
    <location>
        <begin position="781"/>
        <end position="791"/>
    </location>
</feature>
<keyword evidence="6" id="KW-0206">Cytoskeleton</keyword>
<feature type="coiled-coil region" evidence="9">
    <location>
        <begin position="157"/>
        <end position="219"/>
    </location>
</feature>
<feature type="coiled-coil region" evidence="9">
    <location>
        <begin position="308"/>
        <end position="447"/>
    </location>
</feature>
<dbReference type="InterPro" id="IPR019821">
    <property type="entry name" value="Kinesin_motor_CS"/>
</dbReference>
<dbReference type="PANTHER" id="PTHR47969">
    <property type="entry name" value="CHROMOSOME-ASSOCIATED KINESIN KIF4A-RELATED"/>
    <property type="match status" value="1"/>
</dbReference>
<dbReference type="Gene3D" id="3.40.850.10">
    <property type="entry name" value="Kinesin motor domain"/>
    <property type="match status" value="1"/>
</dbReference>
<keyword evidence="8" id="KW-0493">Microtubule</keyword>
<feature type="domain" description="Kinesin motor" evidence="11">
    <location>
        <begin position="1"/>
        <end position="149"/>
    </location>
</feature>
<dbReference type="SMART" id="SM00129">
    <property type="entry name" value="KISc"/>
    <property type="match status" value="1"/>
</dbReference>
<dbReference type="InterPro" id="IPR001752">
    <property type="entry name" value="Kinesin_motor_dom"/>
</dbReference>
<feature type="compositionally biased region" description="Basic and acidic residues" evidence="10">
    <location>
        <begin position="690"/>
        <end position="722"/>
    </location>
</feature>
<keyword evidence="3 8" id="KW-0547">Nucleotide-binding</keyword>
<feature type="compositionally biased region" description="Basic residues" evidence="10">
    <location>
        <begin position="803"/>
        <end position="812"/>
    </location>
</feature>
<evidence type="ECO:0000256" key="4">
    <source>
        <dbReference type="ARBA" id="ARBA00022840"/>
    </source>
</evidence>
<keyword evidence="8" id="KW-0505">Motor protein</keyword>
<dbReference type="GO" id="GO:0007052">
    <property type="term" value="P:mitotic spindle organization"/>
    <property type="evidence" value="ECO:0007669"/>
    <property type="project" value="TreeGrafter"/>
</dbReference>
<dbReference type="InterPro" id="IPR036961">
    <property type="entry name" value="Kinesin_motor_dom_sf"/>
</dbReference>
<gene>
    <name evidence="12" type="ORF">CYNAS_LOCUS21434</name>
</gene>
<dbReference type="SUPFAM" id="SSF52540">
    <property type="entry name" value="P-loop containing nucleoside triphosphate hydrolases"/>
    <property type="match status" value="1"/>
</dbReference>
<keyword evidence="5 9" id="KW-0175">Coiled coil</keyword>
<feature type="region of interest" description="Disordered" evidence="10">
    <location>
        <begin position="690"/>
        <end position="746"/>
    </location>
</feature>
<dbReference type="AlphaFoldDB" id="A0AA36HET6"/>
<dbReference type="GO" id="GO:0008017">
    <property type="term" value="F:microtubule binding"/>
    <property type="evidence" value="ECO:0007669"/>
    <property type="project" value="InterPro"/>
</dbReference>
<dbReference type="PRINTS" id="PR00380">
    <property type="entry name" value="KINESINHEAVY"/>
</dbReference>
<name>A0AA36HET6_CYLNA</name>
<dbReference type="PROSITE" id="PS00411">
    <property type="entry name" value="KINESIN_MOTOR_1"/>
    <property type="match status" value="1"/>
</dbReference>